<sequence>MGAWGTGIFSNDTSRDVREDFAKHVGDGLPLDEVVEKILDEYCFDDRLDPDNNDVWLGLAAAQHASGHVTPEVMKVALEITESPSEYERWAPQDVPKRRSALTKLREKLLTEPRPPKRFRKRTYRTTDRVAGDHQLYIEGSARLLLRVVGTVKDSKGEYPLYTVLEWNGGEDELQNAAALDPIPANNPAMLGWKYFQFCVPRPLPKTSELKLLQAKSESIDPIFATWGFSSMAWPELLPYVRTAAERVPPTI</sequence>
<accession>A0A1G8KMA5</accession>
<dbReference type="Pfam" id="PF14078">
    <property type="entry name" value="DUF4259"/>
    <property type="match status" value="1"/>
</dbReference>
<evidence type="ECO:0008006" key="3">
    <source>
        <dbReference type="Google" id="ProtNLM"/>
    </source>
</evidence>
<dbReference type="InterPro" id="IPR025355">
    <property type="entry name" value="DUF4259"/>
</dbReference>
<dbReference type="AlphaFoldDB" id="A0A1G8KMA5"/>
<evidence type="ECO:0000313" key="1">
    <source>
        <dbReference type="EMBL" id="SDI44571.1"/>
    </source>
</evidence>
<dbReference type="OrthoDB" id="8914041at2"/>
<dbReference type="STRING" id="335973.SAMN04488693_11195"/>
<keyword evidence="2" id="KW-1185">Reference proteome</keyword>
<protein>
    <recommendedName>
        <fullName evidence="3">DUF4259 domain-containing protein</fullName>
    </recommendedName>
</protein>
<organism evidence="1 2">
    <name type="scientific">Arthrobacter subterraneus</name>
    <dbReference type="NCBI Taxonomy" id="335973"/>
    <lineage>
        <taxon>Bacteria</taxon>
        <taxon>Bacillati</taxon>
        <taxon>Actinomycetota</taxon>
        <taxon>Actinomycetes</taxon>
        <taxon>Micrococcales</taxon>
        <taxon>Micrococcaceae</taxon>
        <taxon>Arthrobacter</taxon>
    </lineage>
</organism>
<name>A0A1G8KMA5_9MICC</name>
<gene>
    <name evidence="1" type="ORF">SAMN04488693_11195</name>
</gene>
<evidence type="ECO:0000313" key="2">
    <source>
        <dbReference type="Proteomes" id="UP000199258"/>
    </source>
</evidence>
<reference evidence="1 2" key="1">
    <citation type="submission" date="2016-10" db="EMBL/GenBank/DDBJ databases">
        <authorList>
            <person name="de Groot N.N."/>
        </authorList>
    </citation>
    <scope>NUCLEOTIDE SEQUENCE [LARGE SCALE GENOMIC DNA]</scope>
    <source>
        <strain evidence="1 2">NP_1H</strain>
    </source>
</reference>
<proteinExistence type="predicted"/>
<dbReference type="RefSeq" id="WP_090587128.1">
    <property type="nucleotide sequence ID" value="NZ_FNDT01000011.1"/>
</dbReference>
<dbReference type="EMBL" id="FNDT01000011">
    <property type="protein sequence ID" value="SDI44571.1"/>
    <property type="molecule type" value="Genomic_DNA"/>
</dbReference>
<dbReference type="Proteomes" id="UP000199258">
    <property type="component" value="Unassembled WGS sequence"/>
</dbReference>